<sequence>MKWIKKMTGLLLTLALVFSGFTGLRPVSAADAVPLPIGSLVPPTLPAPEATIDLAQSGDTITLTATFTSSVAVNPDNVNRSAHLIDADAPQRNLASWDIKSLTQDSSGNPQLSFLVNREWLGPGKTYYVTIDDDAFVDANDPTVIYDGFQDDQTWRFQTKQASPAIVSRLTPTGTNVQPPTQLTIQFSKPIIGKKSGTIAVQGQGVAKQNIDISSNAVAVNGTNTVVISLPQNLRYNTSYTVSVPAGAFEDNDHVLTPAIANSDWTFTTASSTSSQLVISSLSPSNGSSNVSPGTSVLTATFNSNIKAAAGTTFSLGTASGVLLYKYGSSTPLSGTAAVSGKNLVITPASALTEGSSYYIIISGTAIMDAVTNAYFGGLTSTSGWYFTTATLDKTPPVIQKAQVYSNNTIRLQYNESLSSVSLPANIYSVTVNGETRSISSAYAAGDSVYVTLQVGVAVGQNIRISYSPSSSYLRVADLSQNAAASFSNMEVENGLETSMPKPKDGYISGNTVVLHFADSLQSVSSYAYSQFTVTQDGSSTSVAGISQSGSTVTLTLSSSAIANAVVKVNYTPGSYPLKDYRGLEIPTFSDFFVRNYNDNRPPQFQGVVGSNNKIILTYDEGLSTTNVPLKSQYSILVNNSPVYVTAIGIKDNQVTLTLASSFNASQSVTLSYVSAAGGISDWSNNLAGYLNLVPVQYGNVTAGIGSATVNGDTMKIQFNNSLSTASSSSGISIGYFAVTVDNQNRSLMSASLSGNTLTIMLGSPVNAGQTVTFSYIPGSSGVLRDSQGNSLNAISQAAVQNTTGSVNNGGTTGSAIAPNLSILSSSEFNQSGYVLDRAAATAATAYSRGGQTVNKYTIDAAKLTDAYNYIASNAAANARVMVFEVPSSNKAAYVGAPLKPLMDAFTRSSEAEFGIKYGDVLYLLPLKQLPFSSLAMSLGAGFNSANVWFQIEQVSKDNLNIINSSNGVTTLPLLDPTEVFISAATGASADLSYMNVSGDLFIKTGGSVSASNTAMYAYDRSTQKVLFVPTKISSSGAYTVLTTTLKSGSSLVGPRSGYANLTDIQNHWANTTISELVSKSVMDPAASGLFKPKQNITRAEFATYIAKGLGLSPDKASAAAFGDVSPSSEAAGYIGAAAKAGIVAGVSSTAFKPGSYITREQMTLMMARAMSSAGQPLNASVNPDGVLSKFKDNKQISAASKAVVAQAVNAGVIQGTSTGTFNPKGTATRAEAAVMLKRVLDKLRFLK</sequence>
<dbReference type="InterPro" id="IPR028059">
    <property type="entry name" value="SWM_rpt"/>
</dbReference>
<dbReference type="PROSITE" id="PS51272">
    <property type="entry name" value="SLH"/>
    <property type="match status" value="3"/>
</dbReference>
<dbReference type="InterPro" id="IPR001119">
    <property type="entry name" value="SLH_dom"/>
</dbReference>
<evidence type="ECO:0000313" key="5">
    <source>
        <dbReference type="Proteomes" id="UP000092573"/>
    </source>
</evidence>
<dbReference type="Gene3D" id="2.60.40.1220">
    <property type="match status" value="1"/>
</dbReference>
<dbReference type="AlphaFoldDB" id="A0A1B1N3T5"/>
<feature type="domain" description="SLH" evidence="3">
    <location>
        <begin position="1118"/>
        <end position="1181"/>
    </location>
</feature>
<accession>A0A1B1N3T5</accession>
<dbReference type="STRING" id="1462996.AWM70_17225"/>
<name>A0A1B1N3T5_9BACL</name>
<evidence type="ECO:0000256" key="2">
    <source>
        <dbReference type="SAM" id="SignalP"/>
    </source>
</evidence>
<dbReference type="InterPro" id="IPR011801">
    <property type="entry name" value="Swm_rep_I_cyn"/>
</dbReference>
<dbReference type="InterPro" id="IPR014755">
    <property type="entry name" value="Cu-Rt/internalin_Ig-like"/>
</dbReference>
<dbReference type="InterPro" id="IPR051465">
    <property type="entry name" value="Cell_Envelope_Struct_Comp"/>
</dbReference>
<evidence type="ECO:0000313" key="4">
    <source>
        <dbReference type="EMBL" id="ANS76108.1"/>
    </source>
</evidence>
<evidence type="ECO:0000256" key="1">
    <source>
        <dbReference type="ARBA" id="ARBA00022729"/>
    </source>
</evidence>
<protein>
    <recommendedName>
        <fullName evidence="3">SLH domain-containing protein</fullName>
    </recommendedName>
</protein>
<feature type="chain" id="PRO_5008527614" description="SLH domain-containing protein" evidence="2">
    <location>
        <begin position="30"/>
        <end position="1248"/>
    </location>
</feature>
<dbReference type="Proteomes" id="UP000092573">
    <property type="component" value="Chromosome"/>
</dbReference>
<dbReference type="OrthoDB" id="2675126at2"/>
<dbReference type="RefSeq" id="WP_068698443.1">
    <property type="nucleotide sequence ID" value="NZ_CP014167.1"/>
</dbReference>
<dbReference type="PANTHER" id="PTHR43308:SF5">
    <property type="entry name" value="S-LAYER PROTEIN _ PEPTIDOGLYCAN ENDO-BETA-N-ACETYLGLUCOSAMINIDASE"/>
    <property type="match status" value="1"/>
</dbReference>
<keyword evidence="5" id="KW-1185">Reference proteome</keyword>
<keyword evidence="1 2" id="KW-0732">Signal</keyword>
<organism evidence="4 5">
    <name type="scientific">Paenibacillus yonginensis</name>
    <dbReference type="NCBI Taxonomy" id="1462996"/>
    <lineage>
        <taxon>Bacteria</taxon>
        <taxon>Bacillati</taxon>
        <taxon>Bacillota</taxon>
        <taxon>Bacilli</taxon>
        <taxon>Bacillales</taxon>
        <taxon>Paenibacillaceae</taxon>
        <taxon>Paenibacillus</taxon>
    </lineage>
</organism>
<dbReference type="Pfam" id="PF13205">
    <property type="entry name" value="Big_5"/>
    <property type="match status" value="2"/>
</dbReference>
<dbReference type="PANTHER" id="PTHR43308">
    <property type="entry name" value="OUTER MEMBRANE PROTEIN ALPHA-RELATED"/>
    <property type="match status" value="1"/>
</dbReference>
<feature type="domain" description="SLH" evidence="3">
    <location>
        <begin position="1188"/>
        <end position="1248"/>
    </location>
</feature>
<feature type="signal peptide" evidence="2">
    <location>
        <begin position="1"/>
        <end position="29"/>
    </location>
</feature>
<evidence type="ECO:0000259" key="3">
    <source>
        <dbReference type="PROSITE" id="PS51272"/>
    </source>
</evidence>
<dbReference type="EMBL" id="CP014167">
    <property type="protein sequence ID" value="ANS76108.1"/>
    <property type="molecule type" value="Genomic_DNA"/>
</dbReference>
<proteinExistence type="predicted"/>
<dbReference type="InterPro" id="IPR032812">
    <property type="entry name" value="SbsA_Ig"/>
</dbReference>
<dbReference type="KEGG" id="pyg:AWM70_17225"/>
<reference evidence="4 5" key="1">
    <citation type="submission" date="2016-01" db="EMBL/GenBank/DDBJ databases">
        <title>Complete Genome Sequence of Paenibacillus yonginensis DCY84, a novel Plant Growth-Promoting Bacteria with Elicitation of Induced Systemic Resistance.</title>
        <authorList>
            <person name="Kim Y.J."/>
            <person name="Yang D.C."/>
            <person name="Sukweenadhi J."/>
        </authorList>
    </citation>
    <scope>NUCLEOTIDE SEQUENCE [LARGE SCALE GENOMIC DNA]</scope>
    <source>
        <strain evidence="4 5">DCY84</strain>
    </source>
</reference>
<gene>
    <name evidence="4" type="ORF">AWM70_17225</name>
</gene>
<dbReference type="Pfam" id="PF00395">
    <property type="entry name" value="SLH"/>
    <property type="match status" value="3"/>
</dbReference>
<dbReference type="NCBIfam" id="TIGR02059">
    <property type="entry name" value="swm_rep_I"/>
    <property type="match status" value="4"/>
</dbReference>
<dbReference type="Pfam" id="PF13753">
    <property type="entry name" value="SWM_repeat"/>
    <property type="match status" value="4"/>
</dbReference>
<feature type="domain" description="SLH" evidence="3">
    <location>
        <begin position="1057"/>
        <end position="1117"/>
    </location>
</feature>